<name>A0A510JEA4_9FUSO</name>
<dbReference type="InterPro" id="IPR011051">
    <property type="entry name" value="RmlC_Cupin_sf"/>
</dbReference>
<sequence>MFGNVKNEAGLLFNKGNFKLVKKILKKDEKIAKHNHEDEEIVFTVLKGKMEMYLNETEKHVLVPGDILHFDGINFINGSALEDSEVSVTLIKK</sequence>
<organism evidence="2 3">
    <name type="scientific">Leptotrichia hofstadii</name>
    <dbReference type="NCBI Taxonomy" id="157688"/>
    <lineage>
        <taxon>Bacteria</taxon>
        <taxon>Fusobacteriati</taxon>
        <taxon>Fusobacteriota</taxon>
        <taxon>Fusobacteriia</taxon>
        <taxon>Fusobacteriales</taxon>
        <taxon>Leptotrichiaceae</taxon>
        <taxon>Leptotrichia</taxon>
    </lineage>
</organism>
<dbReference type="AlphaFoldDB" id="A0A510JEA4"/>
<proteinExistence type="predicted"/>
<keyword evidence="3" id="KW-1185">Reference proteome</keyword>
<gene>
    <name evidence="2" type="ORF">JCM16775_0334</name>
</gene>
<dbReference type="InterPro" id="IPR013096">
    <property type="entry name" value="Cupin_2"/>
</dbReference>
<protein>
    <submittedName>
        <fullName evidence="2">Cupin domain protein</fullName>
    </submittedName>
</protein>
<evidence type="ECO:0000259" key="1">
    <source>
        <dbReference type="Pfam" id="PF07883"/>
    </source>
</evidence>
<reference evidence="2 3" key="1">
    <citation type="submission" date="2019-07" db="EMBL/GenBank/DDBJ databases">
        <title>Complete Genome Sequence of Leptotrichia hofstadii Strain JCM16775.</title>
        <authorList>
            <person name="Watanabe S."/>
            <person name="Cui L."/>
        </authorList>
    </citation>
    <scope>NUCLEOTIDE SEQUENCE [LARGE SCALE GENOMIC DNA]</scope>
    <source>
        <strain evidence="2 3">JCM16775</strain>
    </source>
</reference>
<dbReference type="Pfam" id="PF07883">
    <property type="entry name" value="Cupin_2"/>
    <property type="match status" value="1"/>
</dbReference>
<feature type="domain" description="Cupin type-2" evidence="1">
    <location>
        <begin position="25"/>
        <end position="71"/>
    </location>
</feature>
<evidence type="ECO:0000313" key="3">
    <source>
        <dbReference type="Proteomes" id="UP000321892"/>
    </source>
</evidence>
<dbReference type="Gene3D" id="2.60.120.10">
    <property type="entry name" value="Jelly Rolls"/>
    <property type="match status" value="1"/>
</dbReference>
<evidence type="ECO:0000313" key="2">
    <source>
        <dbReference type="EMBL" id="BBM37649.1"/>
    </source>
</evidence>
<dbReference type="OrthoDB" id="8613219at2"/>
<dbReference type="KEGG" id="lhf:JCM16775_0334"/>
<dbReference type="SUPFAM" id="SSF51182">
    <property type="entry name" value="RmlC-like cupins"/>
    <property type="match status" value="1"/>
</dbReference>
<dbReference type="InterPro" id="IPR014710">
    <property type="entry name" value="RmlC-like_jellyroll"/>
</dbReference>
<accession>A0A510JEA4</accession>
<dbReference type="RefSeq" id="WP_026745259.1">
    <property type="nucleotide sequence ID" value="NZ_AP019823.1"/>
</dbReference>
<dbReference type="EMBL" id="AP019823">
    <property type="protein sequence ID" value="BBM37649.1"/>
    <property type="molecule type" value="Genomic_DNA"/>
</dbReference>
<dbReference type="Proteomes" id="UP000321892">
    <property type="component" value="Chromosome"/>
</dbReference>